<keyword evidence="3" id="KW-1185">Reference proteome</keyword>
<feature type="region of interest" description="Disordered" evidence="1">
    <location>
        <begin position="1"/>
        <end position="50"/>
    </location>
</feature>
<gene>
    <name evidence="2" type="ORF">FTOL_08226</name>
</gene>
<evidence type="ECO:0000313" key="3">
    <source>
        <dbReference type="Proteomes" id="UP001187734"/>
    </source>
</evidence>
<sequence length="505" mass="58572">MPPRRPVRRTNAAKARARKATQSKLRSTKRSSTVSRSTRQKVESPGNIKTKIEAPLLKDFTKEYGIPKTQFAWGSREPSPEKESFDEEETAPPPVIIAPYFKYGGGMRRMLGTHRPPAPVKNSLLLQCPRPSLPPASQFLPKPTRIKIKVPKRRGLMDLPAEVREHIYRGLLVSDKPIPVYDRWKRVYQREKPGLDISILMTCKTVFIEARGVLYGENTFLYRLRDAPNPSQVMSNSHELVNNDAYIPETGIGERFSLVFGGPNLPVETEHEPGTINVTKYADYFRYITVEADHNRYSSYTQEFMADAIKMFACEPYTTNIHTLRIIISPRYEGGKFTFADFFEPRSDLMVALRAVCCDTIRIKIKNKFLNEGLGVPSSELVLLVHQLRFYKHLRLDELKGKDDTERRDPWKKDRKMRKFRFEQLCKINDRLMALKRSVIRACKKHVQPHVVRREDLEPMNWNADDGEEDWEDWDVQEQDDEGSEEDVDQEFEEPSDDNDSDYEI</sequence>
<proteinExistence type="predicted"/>
<feature type="compositionally biased region" description="Acidic residues" evidence="1">
    <location>
        <begin position="465"/>
        <end position="505"/>
    </location>
</feature>
<organism evidence="2 3">
    <name type="scientific">Fusarium torulosum</name>
    <dbReference type="NCBI Taxonomy" id="33205"/>
    <lineage>
        <taxon>Eukaryota</taxon>
        <taxon>Fungi</taxon>
        <taxon>Dikarya</taxon>
        <taxon>Ascomycota</taxon>
        <taxon>Pezizomycotina</taxon>
        <taxon>Sordariomycetes</taxon>
        <taxon>Hypocreomycetidae</taxon>
        <taxon>Hypocreales</taxon>
        <taxon>Nectriaceae</taxon>
        <taxon>Fusarium</taxon>
    </lineage>
</organism>
<evidence type="ECO:0000313" key="2">
    <source>
        <dbReference type="EMBL" id="SPJ79835.1"/>
    </source>
</evidence>
<accession>A0AAE8MDM4</accession>
<dbReference type="AlphaFoldDB" id="A0AAE8MDM4"/>
<dbReference type="EMBL" id="ONZP01000285">
    <property type="protein sequence ID" value="SPJ79835.1"/>
    <property type="molecule type" value="Genomic_DNA"/>
</dbReference>
<dbReference type="Proteomes" id="UP001187734">
    <property type="component" value="Unassembled WGS sequence"/>
</dbReference>
<feature type="region of interest" description="Disordered" evidence="1">
    <location>
        <begin position="69"/>
        <end position="90"/>
    </location>
</feature>
<comment type="caution">
    <text evidence="2">The sequence shown here is derived from an EMBL/GenBank/DDBJ whole genome shotgun (WGS) entry which is preliminary data.</text>
</comment>
<protein>
    <submittedName>
        <fullName evidence="2">Uncharacterized protein</fullName>
    </submittedName>
</protein>
<name>A0AAE8MDM4_9HYPO</name>
<reference evidence="2" key="1">
    <citation type="submission" date="2018-03" db="EMBL/GenBank/DDBJ databases">
        <authorList>
            <person name="Guldener U."/>
        </authorList>
    </citation>
    <scope>NUCLEOTIDE SEQUENCE</scope>
</reference>
<feature type="region of interest" description="Disordered" evidence="1">
    <location>
        <begin position="458"/>
        <end position="505"/>
    </location>
</feature>
<feature type="compositionally biased region" description="Basic residues" evidence="1">
    <location>
        <begin position="15"/>
        <end position="29"/>
    </location>
</feature>
<evidence type="ECO:0000256" key="1">
    <source>
        <dbReference type="SAM" id="MobiDB-lite"/>
    </source>
</evidence>